<evidence type="ECO:0008006" key="4">
    <source>
        <dbReference type="Google" id="ProtNLM"/>
    </source>
</evidence>
<keyword evidence="1" id="KW-1133">Transmembrane helix</keyword>
<organism evidence="2 3">
    <name type="scientific">Novipirellula caenicola</name>
    <dbReference type="NCBI Taxonomy" id="1536901"/>
    <lineage>
        <taxon>Bacteria</taxon>
        <taxon>Pseudomonadati</taxon>
        <taxon>Planctomycetota</taxon>
        <taxon>Planctomycetia</taxon>
        <taxon>Pirellulales</taxon>
        <taxon>Pirellulaceae</taxon>
        <taxon>Novipirellula</taxon>
    </lineage>
</organism>
<evidence type="ECO:0000256" key="1">
    <source>
        <dbReference type="SAM" id="Phobius"/>
    </source>
</evidence>
<feature type="transmembrane region" description="Helical" evidence="1">
    <location>
        <begin position="146"/>
        <end position="170"/>
    </location>
</feature>
<gene>
    <name evidence="2" type="ORF">Rcae01_06515</name>
</gene>
<keyword evidence="1" id="KW-0472">Membrane</keyword>
<proteinExistence type="predicted"/>
<name>A0ABP9W0V3_9BACT</name>
<keyword evidence="3" id="KW-1185">Reference proteome</keyword>
<sequence>MYFCRHGITFHRSLAASMTLFFLWLSLVQVSPVFGQGPSIDSAPAMPAQDRGSDAAQQTLAFEKTEFPVNHEGYVSLNWNEVPEASEYVLLDDSQRIQYRGAFPVAFVSGLSDGTYPFHAQARNADGDVIAATQVPAVVVVQHWPMAYAAGLFFVGLAVFLVLLFLITWGSWRAEPAGQKPSEDPS</sequence>
<dbReference type="EMBL" id="BAABRO010000032">
    <property type="protein sequence ID" value="GAA5511002.1"/>
    <property type="molecule type" value="Genomic_DNA"/>
</dbReference>
<dbReference type="Proteomes" id="UP001416858">
    <property type="component" value="Unassembled WGS sequence"/>
</dbReference>
<reference evidence="2 3" key="1">
    <citation type="submission" date="2024-02" db="EMBL/GenBank/DDBJ databases">
        <title>Rhodopirellula caenicola NBRC 110016.</title>
        <authorList>
            <person name="Ichikawa N."/>
            <person name="Katano-Makiyama Y."/>
            <person name="Hidaka K."/>
        </authorList>
    </citation>
    <scope>NUCLEOTIDE SEQUENCE [LARGE SCALE GENOMIC DNA]</scope>
    <source>
        <strain evidence="2 3">NBRC 110016</strain>
    </source>
</reference>
<accession>A0ABP9W0V3</accession>
<keyword evidence="1" id="KW-0812">Transmembrane</keyword>
<evidence type="ECO:0000313" key="2">
    <source>
        <dbReference type="EMBL" id="GAA5511002.1"/>
    </source>
</evidence>
<evidence type="ECO:0000313" key="3">
    <source>
        <dbReference type="Proteomes" id="UP001416858"/>
    </source>
</evidence>
<comment type="caution">
    <text evidence="2">The sequence shown here is derived from an EMBL/GenBank/DDBJ whole genome shotgun (WGS) entry which is preliminary data.</text>
</comment>
<protein>
    <recommendedName>
        <fullName evidence="4">Fibronectin type-III domain-containing protein</fullName>
    </recommendedName>
</protein>